<evidence type="ECO:0000313" key="4">
    <source>
        <dbReference type="EMBL" id="GIF01298.1"/>
    </source>
</evidence>
<dbReference type="NCBIfam" id="TIGR00377">
    <property type="entry name" value="ant_ant_sig"/>
    <property type="match status" value="1"/>
</dbReference>
<dbReference type="PANTHER" id="PTHR33495">
    <property type="entry name" value="ANTI-SIGMA FACTOR ANTAGONIST TM_1081-RELATED-RELATED"/>
    <property type="match status" value="1"/>
</dbReference>
<dbReference type="PANTHER" id="PTHR33495:SF2">
    <property type="entry name" value="ANTI-SIGMA FACTOR ANTAGONIST TM_1081-RELATED"/>
    <property type="match status" value="1"/>
</dbReference>
<reference evidence="4" key="1">
    <citation type="submission" date="2021-01" db="EMBL/GenBank/DDBJ databases">
        <title>Whole genome shotgun sequence of Actinoplanes rishiriensis NBRC 108556.</title>
        <authorList>
            <person name="Komaki H."/>
            <person name="Tamura T."/>
        </authorList>
    </citation>
    <scope>NUCLEOTIDE SEQUENCE</scope>
    <source>
        <strain evidence="4">NBRC 108556</strain>
    </source>
</reference>
<keyword evidence="5" id="KW-1185">Reference proteome</keyword>
<dbReference type="InterPro" id="IPR002645">
    <property type="entry name" value="STAS_dom"/>
</dbReference>
<dbReference type="InterPro" id="IPR003658">
    <property type="entry name" value="Anti-sigma_ant"/>
</dbReference>
<feature type="domain" description="STAS" evidence="3">
    <location>
        <begin position="21"/>
        <end position="120"/>
    </location>
</feature>
<dbReference type="RefSeq" id="WP_203789941.1">
    <property type="nucleotide sequence ID" value="NZ_BOMV01000101.1"/>
</dbReference>
<dbReference type="Proteomes" id="UP000636960">
    <property type="component" value="Unassembled WGS sequence"/>
</dbReference>
<dbReference type="Gene3D" id="3.30.750.24">
    <property type="entry name" value="STAS domain"/>
    <property type="match status" value="1"/>
</dbReference>
<gene>
    <name evidence="4" type="ORF">Ari01nite_87620</name>
</gene>
<evidence type="ECO:0000256" key="1">
    <source>
        <dbReference type="ARBA" id="ARBA00009013"/>
    </source>
</evidence>
<protein>
    <recommendedName>
        <fullName evidence="2">Anti-sigma factor antagonist</fullName>
    </recommendedName>
</protein>
<dbReference type="PROSITE" id="PS50801">
    <property type="entry name" value="STAS"/>
    <property type="match status" value="1"/>
</dbReference>
<dbReference type="InterPro" id="IPR036513">
    <property type="entry name" value="STAS_dom_sf"/>
</dbReference>
<evidence type="ECO:0000256" key="2">
    <source>
        <dbReference type="RuleBase" id="RU003749"/>
    </source>
</evidence>
<accession>A0A919K8F2</accession>
<comment type="caution">
    <text evidence="4">The sequence shown here is derived from an EMBL/GenBank/DDBJ whole genome shotgun (WGS) entry which is preliminary data.</text>
</comment>
<dbReference type="SUPFAM" id="SSF52091">
    <property type="entry name" value="SpoIIaa-like"/>
    <property type="match status" value="1"/>
</dbReference>
<comment type="similarity">
    <text evidence="1 2">Belongs to the anti-sigma-factor antagonist family.</text>
</comment>
<sequence>MSTTFTPPALLHIDTRCPPGGTAHVALIGEIDLSNADGLRASLLEVLFARHPDRIEVDLAGVTFMSCGGLSALVGVGNVATRTACQLRIKYPQPVVRRVLELTGLLGVLTAGYDQVRPRN</sequence>
<dbReference type="EMBL" id="BOMV01000101">
    <property type="protein sequence ID" value="GIF01298.1"/>
    <property type="molecule type" value="Genomic_DNA"/>
</dbReference>
<dbReference type="CDD" id="cd07043">
    <property type="entry name" value="STAS_anti-anti-sigma_factors"/>
    <property type="match status" value="1"/>
</dbReference>
<proteinExistence type="inferred from homology"/>
<dbReference type="GO" id="GO:0043856">
    <property type="term" value="F:anti-sigma factor antagonist activity"/>
    <property type="evidence" value="ECO:0007669"/>
    <property type="project" value="InterPro"/>
</dbReference>
<organism evidence="4 5">
    <name type="scientific">Paractinoplanes rishiriensis</name>
    <dbReference type="NCBI Taxonomy" id="1050105"/>
    <lineage>
        <taxon>Bacteria</taxon>
        <taxon>Bacillati</taxon>
        <taxon>Actinomycetota</taxon>
        <taxon>Actinomycetes</taxon>
        <taxon>Micromonosporales</taxon>
        <taxon>Micromonosporaceae</taxon>
        <taxon>Paractinoplanes</taxon>
    </lineage>
</organism>
<name>A0A919K8F2_9ACTN</name>
<evidence type="ECO:0000259" key="3">
    <source>
        <dbReference type="PROSITE" id="PS50801"/>
    </source>
</evidence>
<dbReference type="Pfam" id="PF01740">
    <property type="entry name" value="STAS"/>
    <property type="match status" value="1"/>
</dbReference>
<dbReference type="AlphaFoldDB" id="A0A919K8F2"/>
<evidence type="ECO:0000313" key="5">
    <source>
        <dbReference type="Proteomes" id="UP000636960"/>
    </source>
</evidence>